<keyword evidence="4" id="KW-1185">Reference proteome</keyword>
<feature type="region of interest" description="Disordered" evidence="2">
    <location>
        <begin position="43"/>
        <end position="111"/>
    </location>
</feature>
<name>A0A842JJY6_9ACTN</name>
<dbReference type="InterPro" id="IPR050289">
    <property type="entry name" value="TorD/DmsD_chaperones"/>
</dbReference>
<organism evidence="3 4">
    <name type="scientific">Gordonibacter massiliensis</name>
    <name type="common">ex Traore et al. 2017</name>
    <dbReference type="NCBI Taxonomy" id="1841863"/>
    <lineage>
        <taxon>Bacteria</taxon>
        <taxon>Bacillati</taxon>
        <taxon>Actinomycetota</taxon>
        <taxon>Coriobacteriia</taxon>
        <taxon>Eggerthellales</taxon>
        <taxon>Eggerthellaceae</taxon>
        <taxon>Gordonibacter</taxon>
    </lineage>
</organism>
<evidence type="ECO:0000313" key="4">
    <source>
        <dbReference type="Proteomes" id="UP000587396"/>
    </source>
</evidence>
<dbReference type="AlphaFoldDB" id="A0A842JJY6"/>
<comment type="caution">
    <text evidence="3">The sequence shown here is derived from an EMBL/GenBank/DDBJ whole genome shotgun (WGS) entry which is preliminary data.</text>
</comment>
<dbReference type="SUPFAM" id="SSF89155">
    <property type="entry name" value="TorD-like"/>
    <property type="match status" value="1"/>
</dbReference>
<protein>
    <submittedName>
        <fullName evidence="3">Molecular chaperone TorD family protein</fullName>
    </submittedName>
</protein>
<evidence type="ECO:0000256" key="2">
    <source>
        <dbReference type="SAM" id="MobiDB-lite"/>
    </source>
</evidence>
<accession>A0A842JJY6</accession>
<keyword evidence="1" id="KW-0143">Chaperone</keyword>
<proteinExistence type="predicted"/>
<dbReference type="Proteomes" id="UP000587396">
    <property type="component" value="Unassembled WGS sequence"/>
</dbReference>
<dbReference type="Gene3D" id="1.10.3480.10">
    <property type="entry name" value="TorD-like"/>
    <property type="match status" value="1"/>
</dbReference>
<dbReference type="PANTHER" id="PTHR34227:SF1">
    <property type="entry name" value="DIMETHYL SULFOXIDE REDUCTASE CHAPERONE-RELATED"/>
    <property type="match status" value="1"/>
</dbReference>
<evidence type="ECO:0000256" key="1">
    <source>
        <dbReference type="ARBA" id="ARBA00023186"/>
    </source>
</evidence>
<dbReference type="InterPro" id="IPR036411">
    <property type="entry name" value="TorD-like_sf"/>
</dbReference>
<dbReference type="EMBL" id="JACMSE010000009">
    <property type="protein sequence ID" value="MBC2890045.1"/>
    <property type="molecule type" value="Genomic_DNA"/>
</dbReference>
<sequence>MWELLAFSLRYPDTELAEAVASGEWADAAREVAGALGLDAAPCRSEGAAEGPARLRSESDAEAPAPCHPERGVEGPSLCRPEQSAATPSSCHPERSAAGAESKDLPQPGVLAGDRVPDALLRSLRAEATRLFVGAPDAACSPYEGVWRAADDGVQALLFVNPRSMEVERFVRSCGLGRPEGTNEPLDHAATECELLEYLAMLEAGLAEPPEGMDPADLPGGSPAAAYDEFLEEHARAWMPRFAERLAAESREPLYRAAARLLGAMVAP</sequence>
<dbReference type="Pfam" id="PF02613">
    <property type="entry name" value="Nitrate_red_del"/>
    <property type="match status" value="1"/>
</dbReference>
<gene>
    <name evidence="3" type="ORF">H7313_11940</name>
</gene>
<dbReference type="InterPro" id="IPR020945">
    <property type="entry name" value="DMSO/NO3_reduct_chaperone"/>
</dbReference>
<dbReference type="PANTHER" id="PTHR34227">
    <property type="entry name" value="CHAPERONE PROTEIN YCDY"/>
    <property type="match status" value="1"/>
</dbReference>
<evidence type="ECO:0000313" key="3">
    <source>
        <dbReference type="EMBL" id="MBC2890045.1"/>
    </source>
</evidence>
<reference evidence="3 4" key="1">
    <citation type="submission" date="2020-08" db="EMBL/GenBank/DDBJ databases">
        <authorList>
            <person name="Liu C."/>
            <person name="Sun Q."/>
        </authorList>
    </citation>
    <scope>NUCLEOTIDE SEQUENCE [LARGE SCALE GENOMIC DNA]</scope>
    <source>
        <strain evidence="3 4">N22</strain>
    </source>
</reference>